<dbReference type="PROSITE" id="PS00396">
    <property type="entry name" value="TOPO_IA_1"/>
    <property type="match status" value="1"/>
</dbReference>
<dbReference type="GO" id="GO:0006265">
    <property type="term" value="P:DNA topological change"/>
    <property type="evidence" value="ECO:0007669"/>
    <property type="project" value="UniProtKB-UniRule"/>
</dbReference>
<dbReference type="SUPFAM" id="SSF56712">
    <property type="entry name" value="Prokaryotic type I DNA topoisomerase"/>
    <property type="match status" value="1"/>
</dbReference>
<feature type="site" description="Interaction with DNA" evidence="10">
    <location>
        <position position="317"/>
    </location>
</feature>
<evidence type="ECO:0000313" key="14">
    <source>
        <dbReference type="Proteomes" id="UP000178348"/>
    </source>
</evidence>
<evidence type="ECO:0000256" key="3">
    <source>
        <dbReference type="ARBA" id="ARBA00022723"/>
    </source>
</evidence>
<dbReference type="Gene3D" id="1.10.460.10">
    <property type="entry name" value="Topoisomerase I, domain 2"/>
    <property type="match status" value="1"/>
</dbReference>
<feature type="active site" description="O-(5'-phospho-DNA)-tyrosine intermediate" evidence="10">
    <location>
        <position position="315"/>
    </location>
</feature>
<keyword evidence="6" id="KW-0460">Magnesium</keyword>
<feature type="site" description="Interaction with DNA" evidence="10">
    <location>
        <position position="170"/>
    </location>
</feature>
<feature type="site" description="Interaction with DNA" evidence="10">
    <location>
        <position position="162"/>
    </location>
</feature>
<dbReference type="HAMAP" id="MF_00952">
    <property type="entry name" value="Topoisom_1_prok"/>
    <property type="match status" value="1"/>
</dbReference>
<dbReference type="AlphaFoldDB" id="A0A1G2CPJ2"/>
<dbReference type="PROSITE" id="PS52039">
    <property type="entry name" value="TOPO_IA_2"/>
    <property type="match status" value="1"/>
</dbReference>
<feature type="site" description="Interaction with DNA" evidence="10">
    <location>
        <position position="31"/>
    </location>
</feature>
<dbReference type="GO" id="GO:0003677">
    <property type="term" value="F:DNA binding"/>
    <property type="evidence" value="ECO:0007669"/>
    <property type="project" value="UniProtKB-KW"/>
</dbReference>
<evidence type="ECO:0000256" key="7">
    <source>
        <dbReference type="ARBA" id="ARBA00023029"/>
    </source>
</evidence>
<dbReference type="InterPro" id="IPR013825">
    <property type="entry name" value="Topo_IA_cen_sub2"/>
</dbReference>
<dbReference type="NCBIfam" id="TIGR01051">
    <property type="entry name" value="topA_bact"/>
    <property type="match status" value="1"/>
</dbReference>
<dbReference type="PANTHER" id="PTHR42785">
    <property type="entry name" value="DNA TOPOISOMERASE, TYPE IA, CORE"/>
    <property type="match status" value="1"/>
</dbReference>
<evidence type="ECO:0000256" key="2">
    <source>
        <dbReference type="ARBA" id="ARBA00009446"/>
    </source>
</evidence>
<dbReference type="InterPro" id="IPR013826">
    <property type="entry name" value="Topo_IA_cen_sub3"/>
</dbReference>
<dbReference type="InterPro" id="IPR028612">
    <property type="entry name" value="Topoisom_1_IA"/>
</dbReference>
<dbReference type="Gene3D" id="1.10.290.10">
    <property type="entry name" value="Topoisomerase I, domain 4"/>
    <property type="match status" value="1"/>
</dbReference>
<feature type="site" description="Interaction with DNA" evidence="10">
    <location>
        <position position="165"/>
    </location>
</feature>
<feature type="domain" description="Topo IA-type catalytic" evidence="12">
    <location>
        <begin position="151"/>
        <end position="577"/>
    </location>
</feature>
<comment type="function">
    <text evidence="10">Releases the supercoiling and torsional tension of DNA, which is introduced during the DNA replication and transcription, by transiently cleaving and rejoining one strand of the DNA duplex. Introduces a single-strand break via transesterification at a target site in duplex DNA. The scissile phosphodiester is attacked by the catalytic tyrosine of the enzyme, resulting in the formation of a DNA-(5'-phosphotyrosyl)-enzyme intermediate and the expulsion of a 3'-OH DNA strand. The free DNA strand then undergoes passage around the unbroken strand, thus removing DNA supercoils. Finally, in the religation step, the DNA 3'-OH attacks the covalent intermediate to expel the active-site tyrosine and restore the DNA phosphodiester backbone.</text>
</comment>
<dbReference type="EC" id="5.6.2.1" evidence="10"/>
<dbReference type="Pfam" id="PF01131">
    <property type="entry name" value="Topoisom_bac"/>
    <property type="match status" value="1"/>
</dbReference>
<dbReference type="Gene3D" id="3.30.65.10">
    <property type="entry name" value="Bacterial Topoisomerase I, domain 1"/>
    <property type="match status" value="2"/>
</dbReference>
<name>A0A1G2CPJ2_9BACT</name>
<dbReference type="GO" id="GO:0008270">
    <property type="term" value="F:zinc ion binding"/>
    <property type="evidence" value="ECO:0007669"/>
    <property type="project" value="UniProtKB-KW"/>
</dbReference>
<keyword evidence="5" id="KW-0862">Zinc</keyword>
<dbReference type="InterPro" id="IPR023406">
    <property type="entry name" value="Topo_IA_AS"/>
</dbReference>
<dbReference type="PANTHER" id="PTHR42785:SF1">
    <property type="entry name" value="DNA TOPOISOMERASE"/>
    <property type="match status" value="1"/>
</dbReference>
<proteinExistence type="inferred from homology"/>
<dbReference type="Proteomes" id="UP000178348">
    <property type="component" value="Unassembled WGS sequence"/>
</dbReference>
<dbReference type="InterPro" id="IPR003602">
    <property type="entry name" value="Topo_IA_DNA-bd_dom"/>
</dbReference>
<accession>A0A1G2CPJ2</accession>
<evidence type="ECO:0000256" key="10">
    <source>
        <dbReference type="HAMAP-Rule" id="MF_00952"/>
    </source>
</evidence>
<feature type="site" description="Interaction with DNA" evidence="10">
    <location>
        <position position="161"/>
    </location>
</feature>
<evidence type="ECO:0000256" key="1">
    <source>
        <dbReference type="ARBA" id="ARBA00000213"/>
    </source>
</evidence>
<comment type="subunit">
    <text evidence="10">Monomer.</text>
</comment>
<dbReference type="Pfam" id="PF01396">
    <property type="entry name" value="Zn_ribbon_Top1"/>
    <property type="match status" value="3"/>
</dbReference>
<feature type="site" description="Interaction with DNA" evidence="10">
    <location>
        <position position="177"/>
    </location>
</feature>
<feature type="region of interest" description="Interaction with DNA" evidence="10">
    <location>
        <begin position="185"/>
        <end position="190"/>
    </location>
</feature>
<gene>
    <name evidence="10" type="primary">topA</name>
    <name evidence="13" type="ORF">A2946_01345</name>
</gene>
<keyword evidence="8 10" id="KW-0238">DNA-binding</keyword>
<dbReference type="PROSITE" id="PS50880">
    <property type="entry name" value="TOPRIM"/>
    <property type="match status" value="1"/>
</dbReference>
<comment type="catalytic activity">
    <reaction evidence="1 10">
        <text>ATP-independent breakage of single-stranded DNA, followed by passage and rejoining.</text>
        <dbReference type="EC" id="5.6.2.1"/>
    </reaction>
</comment>
<dbReference type="SUPFAM" id="SSF57783">
    <property type="entry name" value="Zinc beta-ribbon"/>
    <property type="match status" value="2"/>
</dbReference>
<dbReference type="Gene3D" id="2.70.20.10">
    <property type="entry name" value="Topoisomerase I, domain 3"/>
    <property type="match status" value="1"/>
</dbReference>
<feature type="site" description="Interaction with DNA" evidence="10">
    <location>
        <position position="508"/>
    </location>
</feature>
<evidence type="ECO:0000259" key="11">
    <source>
        <dbReference type="PROSITE" id="PS50880"/>
    </source>
</evidence>
<reference evidence="13 14" key="1">
    <citation type="journal article" date="2016" name="Nat. Commun.">
        <title>Thousands of microbial genomes shed light on interconnected biogeochemical processes in an aquifer system.</title>
        <authorList>
            <person name="Anantharaman K."/>
            <person name="Brown C.T."/>
            <person name="Hug L.A."/>
            <person name="Sharon I."/>
            <person name="Castelle C.J."/>
            <person name="Probst A.J."/>
            <person name="Thomas B.C."/>
            <person name="Singh A."/>
            <person name="Wilkins M.J."/>
            <person name="Karaoz U."/>
            <person name="Brodie E.L."/>
            <person name="Williams K.H."/>
            <person name="Hubbard S.S."/>
            <person name="Banfield J.F."/>
        </authorList>
    </citation>
    <scope>NUCLEOTIDE SEQUENCE [LARGE SCALE GENOMIC DNA]</scope>
</reference>
<dbReference type="InterPro" id="IPR003601">
    <property type="entry name" value="Topo_IA_2"/>
</dbReference>
<dbReference type="CDD" id="cd00186">
    <property type="entry name" value="TOP1Ac"/>
    <property type="match status" value="1"/>
</dbReference>
<dbReference type="PRINTS" id="PR00417">
    <property type="entry name" value="PRTPISMRASEI"/>
</dbReference>
<sequence length="760" mass="84702">MKLIIVESPTKAKTISKFLGEGYAVLSSFGHVRDLPKSKLGIDVKHDFAPQYVIPPKAKEAVAALKKSAHTASQVILATDEDREGEAIAWHLVEALGLENPKSEIRNPKRKRGLSDDAPLAISHKPFSRIAFHEITESAIREALEQPRKIDQHLVDAQQARRVLDRLVGYELSPFLWRKIRYGLSAGRVQSVAVRLVVEREREIQAFKTEAYWTIEGKFSKKGNGGPFGARLAAIGGKTIGKFDLNKTDAERIVKELVKVNYRVSDVAAKKVARNPAPPFTTSTLQQEAARKLGFSAKQTMVIAQRLYEEGKITYMRTDSVNLAASALGEARAVITNMFGKEYALASPRYYATKSKGAQEAHEAIRPTHVARAPGEAGIADRGQARLYELIWKRTLACQMAPAELEQVAVDIAAEGTPYSFRANGQTVVFDGFIRAYTEGSDEAADEEGALPPLSKDDVLTTKGVEALEHFTEPPPRYTDATLVKALESYGIGRPSTYAPTLSTIQDREYVEKTDKKYHPTEIGIMVNDMLVENFPEIVDINFTSHIEEELDDIAEGKISWVEVCREFYVPFKKHLTEREATVQKEIVVSETPCPHCGKMMVVKFGRMGKFLACPDPEVKVTLPMPEEAAQIKLLEEKTKGEMCPLCGKQLSVRRGRFGFFLGCVDYPKCKGIAKIWNKTGFKCPACLASPDRKEKPGDIVEKKSRGRGKVFYACTRYPDCTIALNKKPESEAELQELYEKWKANPPKPRKKKVERPLAS</sequence>
<dbReference type="EMBL" id="MHLB01000015">
    <property type="protein sequence ID" value="OGZ02368.1"/>
    <property type="molecule type" value="Genomic_DNA"/>
</dbReference>
<dbReference type="SMART" id="SM00437">
    <property type="entry name" value="TOP1Ac"/>
    <property type="match status" value="1"/>
</dbReference>
<dbReference type="InterPro" id="IPR013498">
    <property type="entry name" value="Topo_IA_Znf"/>
</dbReference>
<dbReference type="SMART" id="SM00436">
    <property type="entry name" value="TOP1Bc"/>
    <property type="match status" value="1"/>
</dbReference>
<dbReference type="Pfam" id="PF01751">
    <property type="entry name" value="Toprim"/>
    <property type="match status" value="1"/>
</dbReference>
<keyword evidence="3" id="KW-0479">Metal-binding</keyword>
<comment type="similarity">
    <text evidence="2 10">Belongs to the type IA topoisomerase family.</text>
</comment>
<dbReference type="InterPro" id="IPR034149">
    <property type="entry name" value="TOPRIM_TopoI"/>
</dbReference>
<dbReference type="InterPro" id="IPR006171">
    <property type="entry name" value="TOPRIM_dom"/>
</dbReference>
<evidence type="ECO:0000256" key="4">
    <source>
        <dbReference type="ARBA" id="ARBA00022771"/>
    </source>
</evidence>
<keyword evidence="9 10" id="KW-0413">Isomerase</keyword>
<keyword evidence="4" id="KW-0863">Zinc-finger</keyword>
<dbReference type="InterPro" id="IPR005733">
    <property type="entry name" value="TopoI_bac-type"/>
</dbReference>
<dbReference type="GO" id="GO:0003917">
    <property type="term" value="F:DNA topoisomerase type I (single strand cut, ATP-independent) activity"/>
    <property type="evidence" value="ECO:0007669"/>
    <property type="project" value="UniProtKB-UniRule"/>
</dbReference>
<dbReference type="InterPro" id="IPR023405">
    <property type="entry name" value="Topo_IA_core_domain"/>
</dbReference>
<evidence type="ECO:0000259" key="12">
    <source>
        <dbReference type="PROSITE" id="PS52039"/>
    </source>
</evidence>
<comment type="caution">
    <text evidence="13">The sequence shown here is derived from an EMBL/GenBank/DDBJ whole genome shotgun (WGS) entry which is preliminary data.</text>
</comment>
<dbReference type="InterPro" id="IPR000380">
    <property type="entry name" value="Topo_IA"/>
</dbReference>
<dbReference type="Gene3D" id="3.40.50.140">
    <property type="match status" value="1"/>
</dbReference>
<dbReference type="CDD" id="cd03363">
    <property type="entry name" value="TOPRIM_TopoIA_TopoI"/>
    <property type="match status" value="1"/>
</dbReference>
<evidence type="ECO:0000256" key="6">
    <source>
        <dbReference type="ARBA" id="ARBA00022842"/>
    </source>
</evidence>
<keyword evidence="7 10" id="KW-0799">Topoisomerase</keyword>
<evidence type="ECO:0000256" key="9">
    <source>
        <dbReference type="ARBA" id="ARBA00023235"/>
    </source>
</evidence>
<feature type="domain" description="Toprim" evidence="11">
    <location>
        <begin position="1"/>
        <end position="111"/>
    </location>
</feature>
<evidence type="ECO:0000256" key="5">
    <source>
        <dbReference type="ARBA" id="ARBA00022833"/>
    </source>
</evidence>
<evidence type="ECO:0000256" key="8">
    <source>
        <dbReference type="ARBA" id="ARBA00023125"/>
    </source>
</evidence>
<dbReference type="InterPro" id="IPR013497">
    <property type="entry name" value="Topo_IA_cen"/>
</dbReference>
<evidence type="ECO:0000313" key="13">
    <source>
        <dbReference type="EMBL" id="OGZ02368.1"/>
    </source>
</evidence>
<protein>
    <recommendedName>
        <fullName evidence="10">DNA topoisomerase 1</fullName>
        <ecNumber evidence="10">5.6.2.1</ecNumber>
    </recommendedName>
    <alternativeName>
        <fullName evidence="10">DNA topoisomerase I</fullName>
    </alternativeName>
</protein>
<dbReference type="InterPro" id="IPR013824">
    <property type="entry name" value="Topo_IA_cen_sub1"/>
</dbReference>
<organism evidence="13 14">
    <name type="scientific">Candidatus Liptonbacteria bacterium RIFCSPLOWO2_01_FULL_53_13</name>
    <dbReference type="NCBI Taxonomy" id="1798651"/>
    <lineage>
        <taxon>Bacteria</taxon>
        <taxon>Candidatus Liptoniibacteriota</taxon>
    </lineage>
</organism>
<dbReference type="SMART" id="SM00493">
    <property type="entry name" value="TOPRIM"/>
    <property type="match status" value="1"/>
</dbReference>
<dbReference type="GO" id="GO:0005694">
    <property type="term" value="C:chromosome"/>
    <property type="evidence" value="ECO:0007669"/>
    <property type="project" value="InterPro"/>
</dbReference>